<feature type="region of interest" description="Disordered" evidence="1">
    <location>
        <begin position="322"/>
        <end position="395"/>
    </location>
</feature>
<dbReference type="InParanoid" id="I6NDU5"/>
<dbReference type="InterPro" id="IPR041807">
    <property type="entry name" value="Cue5/Don1_CUE"/>
</dbReference>
<proteinExistence type="predicted"/>
<accession>I6NDU5</accession>
<feature type="region of interest" description="Disordered" evidence="1">
    <location>
        <begin position="273"/>
        <end position="306"/>
    </location>
</feature>
<dbReference type="GO" id="GO:0005737">
    <property type="term" value="C:cytoplasm"/>
    <property type="evidence" value="ECO:0007669"/>
    <property type="project" value="TreeGrafter"/>
</dbReference>
<keyword evidence="4" id="KW-1185">Reference proteome</keyword>
<feature type="compositionally biased region" description="Basic and acidic residues" evidence="1">
    <location>
        <begin position="17"/>
        <end position="29"/>
    </location>
</feature>
<dbReference type="PANTHER" id="PTHR16461:SF5">
    <property type="entry name" value="TOLL-INTERACTING PROTEIN"/>
    <property type="match status" value="1"/>
</dbReference>
<protein>
    <recommendedName>
        <fullName evidence="2">CUE domain-containing protein</fullName>
    </recommendedName>
</protein>
<dbReference type="SMART" id="SM00546">
    <property type="entry name" value="CUE"/>
    <property type="match status" value="1"/>
</dbReference>
<dbReference type="GeneID" id="11468564"/>
<dbReference type="Pfam" id="PF02845">
    <property type="entry name" value="CUE"/>
    <property type="match status" value="1"/>
</dbReference>
<feature type="compositionally biased region" description="Basic and acidic residues" evidence="1">
    <location>
        <begin position="75"/>
        <end position="85"/>
    </location>
</feature>
<evidence type="ECO:0000313" key="3">
    <source>
        <dbReference type="EMBL" id="AET40237.1"/>
    </source>
</evidence>
<dbReference type="eggNOG" id="KOG0504">
    <property type="taxonomic scope" value="Eukaryota"/>
</dbReference>
<dbReference type="KEGG" id="erc:Ecym_5493"/>
<dbReference type="PROSITE" id="PS51140">
    <property type="entry name" value="CUE"/>
    <property type="match status" value="1"/>
</dbReference>
<organism evidence="3 4">
    <name type="scientific">Eremothecium cymbalariae (strain CBS 270.75 / DBVPG 7215 / KCTC 17166 / NRRL Y-17582)</name>
    <name type="common">Yeast</name>
    <dbReference type="NCBI Taxonomy" id="931890"/>
    <lineage>
        <taxon>Eukaryota</taxon>
        <taxon>Fungi</taxon>
        <taxon>Dikarya</taxon>
        <taxon>Ascomycota</taxon>
        <taxon>Saccharomycotina</taxon>
        <taxon>Saccharomycetes</taxon>
        <taxon>Saccharomycetales</taxon>
        <taxon>Saccharomycetaceae</taxon>
        <taxon>Eremothecium</taxon>
    </lineage>
</organism>
<dbReference type="HOGENOM" id="CLU_737651_0_0_1"/>
<dbReference type="RefSeq" id="XP_003647054.1">
    <property type="nucleotide sequence ID" value="XM_003647006.1"/>
</dbReference>
<dbReference type="FunFam" id="1.10.8.10:FF:000064">
    <property type="entry name" value="Similar to CUE domain-containing protein"/>
    <property type="match status" value="1"/>
</dbReference>
<dbReference type="PANTHER" id="PTHR16461">
    <property type="entry name" value="TOLL-INTERACTING PROTEIN"/>
    <property type="match status" value="1"/>
</dbReference>
<sequence>MVASNQTPIEAIDDVSLEERAESNDRELKSASSTSTKIPGAGNTADGTSKVDDLSKDENENEDKKLSKKVPVTVEAKKKSEGKEDGEPEAVKSPASRSEDGPATTEKVDPVLSELKSAFPNIEEKYIKAVSIASEGGIASAFNALLYLSDPSFENEAMATTKQTAAAATADRKSGKLTQLEEDELLARELYKSFNKMGGIQDERAARERRIREREREFRRQQNRRHEKYEHKNSDIDEDDDDDFIEVLNRGLQETSKKVGKWWEGLKKNFNEEEEREFQDTQNDAPPQRQRRFNSFGARDDDGLRSSVYKMQDSQIYHYNSYDVNDQEAPPRLPPRNKNGIAEATKRKMWQPLPPEPELAAETKVTAEGNISTTNATRRRDPSQEAFLINSDDEL</sequence>
<dbReference type="AlphaFoldDB" id="I6NDU5"/>
<feature type="region of interest" description="Disordered" evidence="1">
    <location>
        <begin position="1"/>
        <end position="110"/>
    </location>
</feature>
<evidence type="ECO:0000259" key="2">
    <source>
        <dbReference type="PROSITE" id="PS51140"/>
    </source>
</evidence>
<dbReference type="SUPFAM" id="SSF46934">
    <property type="entry name" value="UBA-like"/>
    <property type="match status" value="1"/>
</dbReference>
<dbReference type="Gene3D" id="1.10.8.10">
    <property type="entry name" value="DNA helicase RuvA subunit, C-terminal domain"/>
    <property type="match status" value="1"/>
</dbReference>
<dbReference type="InterPro" id="IPR003892">
    <property type="entry name" value="CUE"/>
</dbReference>
<evidence type="ECO:0000313" key="4">
    <source>
        <dbReference type="Proteomes" id="UP000006790"/>
    </source>
</evidence>
<dbReference type="OrthoDB" id="9942608at2759"/>
<dbReference type="InterPro" id="IPR009060">
    <property type="entry name" value="UBA-like_sf"/>
</dbReference>
<dbReference type="FunCoup" id="I6NDU5">
    <property type="interactions" value="79"/>
</dbReference>
<gene>
    <name evidence="3" type="ordered locus">Ecym_5493</name>
</gene>
<dbReference type="STRING" id="931890.I6NDU5"/>
<evidence type="ECO:0000256" key="1">
    <source>
        <dbReference type="SAM" id="MobiDB-lite"/>
    </source>
</evidence>
<name>I6NDU5_ERECY</name>
<dbReference type="CDD" id="cd14372">
    <property type="entry name" value="CUE_Cue5p_like"/>
    <property type="match status" value="1"/>
</dbReference>
<dbReference type="GO" id="GO:0031624">
    <property type="term" value="F:ubiquitin conjugating enzyme binding"/>
    <property type="evidence" value="ECO:0007669"/>
    <property type="project" value="TreeGrafter"/>
</dbReference>
<dbReference type="Proteomes" id="UP000006790">
    <property type="component" value="Chromosome 5"/>
</dbReference>
<feature type="region of interest" description="Disordered" evidence="1">
    <location>
        <begin position="217"/>
        <end position="239"/>
    </location>
</feature>
<dbReference type="GO" id="GO:0006511">
    <property type="term" value="P:ubiquitin-dependent protein catabolic process"/>
    <property type="evidence" value="ECO:0007669"/>
    <property type="project" value="TreeGrafter"/>
</dbReference>
<reference evidence="3 4" key="1">
    <citation type="journal article" date="2011" name="G3 (Bethesda)">
        <title>Genome evolution in the Eremothecium clade of the Saccharomyces complex revealed by comparative genomics.</title>
        <authorList>
            <person name="Wendland J."/>
            <person name="Walther A."/>
        </authorList>
    </citation>
    <scope>NUCLEOTIDE SEQUENCE [LARGE SCALE GENOMIC DNA]</scope>
    <source>
        <strain evidence="4">CBS 270.75 / DBVPG 7215 / KCTC 17166 / NRRL Y-17582</strain>
    </source>
</reference>
<dbReference type="GO" id="GO:0043130">
    <property type="term" value="F:ubiquitin binding"/>
    <property type="evidence" value="ECO:0007669"/>
    <property type="project" value="InterPro"/>
</dbReference>
<feature type="domain" description="CUE" evidence="2">
    <location>
        <begin position="107"/>
        <end position="150"/>
    </location>
</feature>
<feature type="compositionally biased region" description="Basic and acidic residues" evidence="1">
    <location>
        <begin position="49"/>
        <end position="65"/>
    </location>
</feature>
<dbReference type="EMBL" id="CP002501">
    <property type="protein sequence ID" value="AET40237.1"/>
    <property type="molecule type" value="Genomic_DNA"/>
</dbReference>
<dbReference type="OMA" id="KKWQPLP"/>